<keyword evidence="7" id="KW-1185">Reference proteome</keyword>
<dbReference type="PROSITE" id="PS51792">
    <property type="entry name" value="YIPPEE"/>
    <property type="match status" value="1"/>
</dbReference>
<evidence type="ECO:0000313" key="6">
    <source>
        <dbReference type="EMBL" id="TNY21185.1"/>
    </source>
</evidence>
<dbReference type="GO" id="GO:0046872">
    <property type="term" value="F:metal ion binding"/>
    <property type="evidence" value="ECO:0007669"/>
    <property type="project" value="UniProtKB-KW"/>
</dbReference>
<accession>A0A5C5FX34</accession>
<gene>
    <name evidence="6" type="ORF">DMC30DRAFT_446414</name>
</gene>
<dbReference type="EMBL" id="SOZI01000049">
    <property type="protein sequence ID" value="TNY21185.1"/>
    <property type="molecule type" value="Genomic_DNA"/>
</dbReference>
<evidence type="ECO:0000256" key="4">
    <source>
        <dbReference type="RuleBase" id="RU110713"/>
    </source>
</evidence>
<evidence type="ECO:0000256" key="3">
    <source>
        <dbReference type="ARBA" id="ARBA00022833"/>
    </source>
</evidence>
<feature type="domain" description="Yippee" evidence="5">
    <location>
        <begin position="26"/>
        <end position="123"/>
    </location>
</feature>
<dbReference type="InterPro" id="IPR004910">
    <property type="entry name" value="Yippee/Mis18/Cereblon"/>
</dbReference>
<dbReference type="STRING" id="5288.A0A5C5FX34"/>
<protein>
    <recommendedName>
        <fullName evidence="4">Protein yippee-like</fullName>
    </recommendedName>
</protein>
<dbReference type="AlphaFoldDB" id="A0A5C5FX34"/>
<keyword evidence="2" id="KW-0479">Metal-binding</keyword>
<dbReference type="Proteomes" id="UP000311382">
    <property type="component" value="Unassembled WGS sequence"/>
</dbReference>
<organism evidence="6 7">
    <name type="scientific">Rhodotorula diobovata</name>
    <dbReference type="NCBI Taxonomy" id="5288"/>
    <lineage>
        <taxon>Eukaryota</taxon>
        <taxon>Fungi</taxon>
        <taxon>Dikarya</taxon>
        <taxon>Basidiomycota</taxon>
        <taxon>Pucciniomycotina</taxon>
        <taxon>Microbotryomycetes</taxon>
        <taxon>Sporidiobolales</taxon>
        <taxon>Sporidiobolaceae</taxon>
        <taxon>Rhodotorula</taxon>
    </lineage>
</organism>
<proteinExistence type="inferred from homology"/>
<dbReference type="Pfam" id="PF03226">
    <property type="entry name" value="Yippee-Mis18"/>
    <property type="match status" value="1"/>
</dbReference>
<name>A0A5C5FX34_9BASI</name>
<reference evidence="6 7" key="1">
    <citation type="submission" date="2019-03" db="EMBL/GenBank/DDBJ databases">
        <title>Rhodosporidium diobovatum UCD-FST 08-225 genome sequencing, assembly, and annotation.</title>
        <authorList>
            <person name="Fakankun I.U."/>
            <person name="Fristensky B."/>
            <person name="Levin D.B."/>
        </authorList>
    </citation>
    <scope>NUCLEOTIDE SEQUENCE [LARGE SCALE GENOMIC DNA]</scope>
    <source>
        <strain evidence="6 7">UCD-FST 08-225</strain>
    </source>
</reference>
<evidence type="ECO:0000256" key="1">
    <source>
        <dbReference type="ARBA" id="ARBA00005613"/>
    </source>
</evidence>
<dbReference type="InterPro" id="IPR039058">
    <property type="entry name" value="Yippee_fam"/>
</dbReference>
<dbReference type="InterPro" id="IPR034751">
    <property type="entry name" value="Yippee"/>
</dbReference>
<sequence length="144" mass="15802">MSTAPAAFQTPASITPHPTLLPSHCPSYRCSTCTLELALQDELVSRSFQGSSGPAYLWRTVINADVGPKESKQLLSGKHLIAPLTCRGCSTEVGWKYFVSPDSTQRYKEGKCILEKGKIYKARTATFSDNKWSVDDDDDDEGVP</sequence>
<comment type="caution">
    <text evidence="6">The sequence shown here is derived from an EMBL/GenBank/DDBJ whole genome shotgun (WGS) entry which is preliminary data.</text>
</comment>
<evidence type="ECO:0000256" key="2">
    <source>
        <dbReference type="ARBA" id="ARBA00022723"/>
    </source>
</evidence>
<evidence type="ECO:0000259" key="5">
    <source>
        <dbReference type="PROSITE" id="PS51792"/>
    </source>
</evidence>
<evidence type="ECO:0000313" key="7">
    <source>
        <dbReference type="Proteomes" id="UP000311382"/>
    </source>
</evidence>
<comment type="similarity">
    <text evidence="1 4">Belongs to the yippee family.</text>
</comment>
<keyword evidence="3" id="KW-0862">Zinc</keyword>
<dbReference type="OrthoDB" id="6407410at2759"/>
<dbReference type="PANTHER" id="PTHR13848">
    <property type="entry name" value="PROTEIN YIPPEE-LIKE CG15309-RELATED"/>
    <property type="match status" value="1"/>
</dbReference>